<dbReference type="InterPro" id="IPR000183">
    <property type="entry name" value="Orn/DAP/Arg_de-COase"/>
</dbReference>
<dbReference type="Gene3D" id="3.20.20.10">
    <property type="entry name" value="Alanine racemase"/>
    <property type="match status" value="1"/>
</dbReference>
<organism evidence="9 10">
    <name type="scientific">Stomoxys calcitrans</name>
    <name type="common">Stable fly</name>
    <name type="synonym">Conops calcitrans</name>
    <dbReference type="NCBI Taxonomy" id="35570"/>
    <lineage>
        <taxon>Eukaryota</taxon>
        <taxon>Metazoa</taxon>
        <taxon>Ecdysozoa</taxon>
        <taxon>Arthropoda</taxon>
        <taxon>Hexapoda</taxon>
        <taxon>Insecta</taxon>
        <taxon>Pterygota</taxon>
        <taxon>Neoptera</taxon>
        <taxon>Endopterygota</taxon>
        <taxon>Diptera</taxon>
        <taxon>Brachycera</taxon>
        <taxon>Muscomorpha</taxon>
        <taxon>Muscoidea</taxon>
        <taxon>Muscidae</taxon>
        <taxon>Stomoxys</taxon>
    </lineage>
</organism>
<dbReference type="Pfam" id="PF02784">
    <property type="entry name" value="Orn_Arg_deC_N"/>
    <property type="match status" value="1"/>
</dbReference>
<dbReference type="GO" id="GO:0005737">
    <property type="term" value="C:cytoplasm"/>
    <property type="evidence" value="ECO:0007669"/>
    <property type="project" value="TreeGrafter"/>
</dbReference>
<dbReference type="AlphaFoldDB" id="A0A1I8P420"/>
<dbReference type="PRINTS" id="PR01179">
    <property type="entry name" value="ODADCRBXLASE"/>
</dbReference>
<comment type="similarity">
    <text evidence="2">Belongs to the Orn/Lys/Arg decarboxylase class-II family.</text>
</comment>
<evidence type="ECO:0000259" key="8">
    <source>
        <dbReference type="Pfam" id="PF02784"/>
    </source>
</evidence>
<feature type="domain" description="Orn/DAP/Arg decarboxylase 2 N-terminal" evidence="8">
    <location>
        <begin position="43"/>
        <end position="260"/>
    </location>
</feature>
<dbReference type="EnsemblMetazoa" id="SCAU004660-RA">
    <property type="protein sequence ID" value="SCAU004660-PA"/>
    <property type="gene ID" value="SCAU004660"/>
</dbReference>
<keyword evidence="5" id="KW-0456">Lyase</keyword>
<reference evidence="9" key="1">
    <citation type="submission" date="2020-05" db="UniProtKB">
        <authorList>
            <consortium name="EnsemblMetazoa"/>
        </authorList>
    </citation>
    <scope>IDENTIFICATION</scope>
    <source>
        <strain evidence="9">USDA</strain>
    </source>
</reference>
<evidence type="ECO:0000256" key="7">
    <source>
        <dbReference type="PIRSR" id="PIRSR600183-50"/>
    </source>
</evidence>
<dbReference type="Gene3D" id="2.40.37.10">
    <property type="entry name" value="Lyase, Ornithine Decarboxylase, Chain A, domain 1"/>
    <property type="match status" value="1"/>
</dbReference>
<evidence type="ECO:0000256" key="5">
    <source>
        <dbReference type="ARBA" id="ARBA00023239"/>
    </source>
</evidence>
<dbReference type="InterPro" id="IPR002433">
    <property type="entry name" value="Orn_de-COase"/>
</dbReference>
<dbReference type="PANTHER" id="PTHR11482">
    <property type="entry name" value="ARGININE/DIAMINOPIMELATE/ORNITHINE DECARBOXYLASE"/>
    <property type="match status" value="1"/>
</dbReference>
<dbReference type="GO" id="GO:0004586">
    <property type="term" value="F:ornithine decarboxylase activity"/>
    <property type="evidence" value="ECO:0007669"/>
    <property type="project" value="TreeGrafter"/>
</dbReference>
<keyword evidence="3 7" id="KW-0663">Pyridoxal phosphate</keyword>
<proteinExistence type="inferred from homology"/>
<name>A0A1I8P420_STOCA</name>
<dbReference type="VEuPathDB" id="VectorBase:SCAU004660"/>
<dbReference type="PANTHER" id="PTHR11482:SF6">
    <property type="entry name" value="ORNITHINE DECARBOXYLASE 1-RELATED"/>
    <property type="match status" value="1"/>
</dbReference>
<accession>A0A1I8P420</accession>
<gene>
    <name evidence="9" type="primary">106087079</name>
</gene>
<protein>
    <recommendedName>
        <fullName evidence="8">Orn/DAP/Arg decarboxylase 2 N-terminal domain-containing protein</fullName>
    </recommendedName>
</protein>
<evidence type="ECO:0000256" key="4">
    <source>
        <dbReference type="ARBA" id="ARBA00023115"/>
    </source>
</evidence>
<dbReference type="SUPFAM" id="SSF50621">
    <property type="entry name" value="Alanine racemase C-terminal domain-like"/>
    <property type="match status" value="1"/>
</dbReference>
<evidence type="ECO:0000256" key="6">
    <source>
        <dbReference type="ARBA" id="ARBA00037173"/>
    </source>
</evidence>
<dbReference type="InterPro" id="IPR029066">
    <property type="entry name" value="PLP-binding_barrel"/>
</dbReference>
<feature type="modified residue" description="N6-(pyridoxal phosphate)lysine" evidence="7">
    <location>
        <position position="51"/>
    </location>
</feature>
<dbReference type="STRING" id="35570.A0A1I8P420"/>
<evidence type="ECO:0000313" key="9">
    <source>
        <dbReference type="EnsemblMetazoa" id="SCAU004660-PA"/>
    </source>
</evidence>
<keyword evidence="4" id="KW-0620">Polyamine biosynthesis</keyword>
<keyword evidence="10" id="KW-1185">Reference proteome</keyword>
<dbReference type="OrthoDB" id="5034579at2759"/>
<dbReference type="CDD" id="cd00622">
    <property type="entry name" value="PLPDE_III_ODC"/>
    <property type="match status" value="1"/>
</dbReference>
<dbReference type="InterPro" id="IPR022644">
    <property type="entry name" value="De-COase2_N"/>
</dbReference>
<evidence type="ECO:0000256" key="3">
    <source>
        <dbReference type="ARBA" id="ARBA00022898"/>
    </source>
</evidence>
<dbReference type="PRINTS" id="PR01182">
    <property type="entry name" value="ORNDCRBXLASE"/>
</dbReference>
<sequence length="386" mass="43626">MFESQTNGQTAALMVDLRKDSRRLNNIAKATRSPHDWDVYKAELKKYKAVKCNDDPHVLKTLAKLGTNFDCASKKEISKVLNLGIKADRIIFAHPCKMISHVEYAKSKGVTTSTVDSECEIFKLHRFYPQSNLVIRIRCDGSDVVLSFGEKYGCDSEKLAYNLMTLARILKMNVIGISFHVGTGCNDLQAYKRAIAKAQRLFDVGFKLGFNMKMLDIGGGFPGNDDKKFKNICEIINTSLKRYFPQNNVNIIAEPGRYFVTSAYTLLCKIHSKKEARLPNGKLLLKQYYLNDGVYGSFNNVLTEHFKPVVQHFVNERHAEVPKFNSLLWGPTCDALDKIAENVHLPDLKCGEFLAFPNMGAYSLPLGCRFNGFNLPKTIYYDKATQ</sequence>
<dbReference type="InterPro" id="IPR009006">
    <property type="entry name" value="Ala_racemase/Decarboxylase_C"/>
</dbReference>
<dbReference type="PROSITE" id="PS00879">
    <property type="entry name" value="ODR_DC_2_2"/>
    <property type="match status" value="1"/>
</dbReference>
<feature type="active site" description="Proton donor" evidence="7">
    <location>
        <position position="333"/>
    </location>
</feature>
<dbReference type="FunFam" id="3.20.20.10:FF:000005">
    <property type="entry name" value="Ornithine decarboxylase"/>
    <property type="match status" value="1"/>
</dbReference>
<comment type="cofactor">
    <cofactor evidence="1 7">
        <name>pyridoxal 5'-phosphate</name>
        <dbReference type="ChEBI" id="CHEBI:597326"/>
    </cofactor>
</comment>
<dbReference type="InterPro" id="IPR022657">
    <property type="entry name" value="De-COase2_CS"/>
</dbReference>
<dbReference type="SUPFAM" id="SSF51419">
    <property type="entry name" value="PLP-binding barrel"/>
    <property type="match status" value="1"/>
</dbReference>
<dbReference type="GO" id="GO:0033387">
    <property type="term" value="P:putrescine biosynthetic process from arginine, via ornithine"/>
    <property type="evidence" value="ECO:0007669"/>
    <property type="project" value="TreeGrafter"/>
</dbReference>
<evidence type="ECO:0000256" key="1">
    <source>
        <dbReference type="ARBA" id="ARBA00001933"/>
    </source>
</evidence>
<dbReference type="Proteomes" id="UP000095300">
    <property type="component" value="Unassembled WGS sequence"/>
</dbReference>
<comment type="function">
    <text evidence="6">Catalyzes the first and rate-limiting step of polyamine biosynthesis that converts ornithine into putrescine, which is the precursor for the polyamines, spermidine and spermine. Polyamines are essential for cell proliferation and are implicated in cellular processes, ranging from DNA replication to apoptosis.</text>
</comment>
<evidence type="ECO:0000313" key="10">
    <source>
        <dbReference type="Proteomes" id="UP000095300"/>
    </source>
</evidence>
<evidence type="ECO:0000256" key="2">
    <source>
        <dbReference type="ARBA" id="ARBA00008872"/>
    </source>
</evidence>